<sequence>MKTSSCPNLNRETTSFPNFFTLFQDPDHHHDDTPLKKGPKIDQGDDSEASEPLPFKDILSSFVLFDETNDIGYLPDWD</sequence>
<keyword evidence="2" id="KW-1185">Reference proteome</keyword>
<comment type="caution">
    <text evidence="1">The sequence shown here is derived from an EMBL/GenBank/DDBJ whole genome shotgun (WGS) entry which is preliminary data.</text>
</comment>
<protein>
    <submittedName>
        <fullName evidence="1">Uncharacterized protein</fullName>
    </submittedName>
</protein>
<dbReference type="EMBL" id="CM046392">
    <property type="protein sequence ID" value="KAI8553489.1"/>
    <property type="molecule type" value="Genomic_DNA"/>
</dbReference>
<name>A0ACC0NKR5_RHOML</name>
<evidence type="ECO:0000313" key="1">
    <source>
        <dbReference type="EMBL" id="KAI8553489.1"/>
    </source>
</evidence>
<organism evidence="1 2">
    <name type="scientific">Rhododendron molle</name>
    <name type="common">Chinese azalea</name>
    <name type="synonym">Azalea mollis</name>
    <dbReference type="NCBI Taxonomy" id="49168"/>
    <lineage>
        <taxon>Eukaryota</taxon>
        <taxon>Viridiplantae</taxon>
        <taxon>Streptophyta</taxon>
        <taxon>Embryophyta</taxon>
        <taxon>Tracheophyta</taxon>
        <taxon>Spermatophyta</taxon>
        <taxon>Magnoliopsida</taxon>
        <taxon>eudicotyledons</taxon>
        <taxon>Gunneridae</taxon>
        <taxon>Pentapetalae</taxon>
        <taxon>asterids</taxon>
        <taxon>Ericales</taxon>
        <taxon>Ericaceae</taxon>
        <taxon>Ericoideae</taxon>
        <taxon>Rhodoreae</taxon>
        <taxon>Rhododendron</taxon>
    </lineage>
</organism>
<accession>A0ACC0NKR5</accession>
<dbReference type="Proteomes" id="UP001062846">
    <property type="component" value="Chromosome 5"/>
</dbReference>
<proteinExistence type="predicted"/>
<reference evidence="1" key="1">
    <citation type="submission" date="2022-02" db="EMBL/GenBank/DDBJ databases">
        <title>Plant Genome Project.</title>
        <authorList>
            <person name="Zhang R.-G."/>
        </authorList>
    </citation>
    <scope>NUCLEOTIDE SEQUENCE</scope>
    <source>
        <strain evidence="1">AT1</strain>
    </source>
</reference>
<evidence type="ECO:0000313" key="2">
    <source>
        <dbReference type="Proteomes" id="UP001062846"/>
    </source>
</evidence>
<gene>
    <name evidence="1" type="ORF">RHMOL_Rhmol05G0019800</name>
</gene>